<evidence type="ECO:0000256" key="18">
    <source>
        <dbReference type="ARBA" id="ARBA00023172"/>
    </source>
</evidence>
<dbReference type="GO" id="GO:0003887">
    <property type="term" value="F:DNA-directed DNA polymerase activity"/>
    <property type="evidence" value="ECO:0007669"/>
    <property type="project" value="UniProtKB-KW"/>
</dbReference>
<evidence type="ECO:0000256" key="20">
    <source>
        <dbReference type="ARBA" id="ARBA00048173"/>
    </source>
</evidence>
<keyword evidence="6" id="KW-0540">Nuclease</keyword>
<dbReference type="AlphaFoldDB" id="A0A2N5TDW7"/>
<reference evidence="23 24" key="1">
    <citation type="submission" date="2017-11" db="EMBL/GenBank/DDBJ databases">
        <title>De novo assembly and phasing of dikaryotic genomes from two isolates of Puccinia coronata f. sp. avenae, the causal agent of oat crown rust.</title>
        <authorList>
            <person name="Miller M.E."/>
            <person name="Zhang Y."/>
            <person name="Omidvar V."/>
            <person name="Sperschneider J."/>
            <person name="Schwessinger B."/>
            <person name="Raley C."/>
            <person name="Palmer J.M."/>
            <person name="Garnica D."/>
            <person name="Upadhyaya N."/>
            <person name="Rathjen J."/>
            <person name="Taylor J.M."/>
            <person name="Park R.F."/>
            <person name="Dodds P.N."/>
            <person name="Hirsch C.D."/>
            <person name="Kianian S.F."/>
            <person name="Figueroa M."/>
        </authorList>
    </citation>
    <scope>NUCLEOTIDE SEQUENCE [LARGE SCALE GENOMIC DNA]</scope>
    <source>
        <strain evidence="23">12NC29</strain>
    </source>
</reference>
<dbReference type="PROSITE" id="PS50994">
    <property type="entry name" value="INTEGRASE"/>
    <property type="match status" value="1"/>
</dbReference>
<dbReference type="GO" id="GO:0032196">
    <property type="term" value="P:transposition"/>
    <property type="evidence" value="ECO:0007669"/>
    <property type="project" value="UniProtKB-KW"/>
</dbReference>
<keyword evidence="5" id="KW-0548">Nucleotidyltransferase</keyword>
<keyword evidence="9" id="KW-0255">Endonuclease</keyword>
<evidence type="ECO:0000259" key="22">
    <source>
        <dbReference type="PROSITE" id="PS50994"/>
    </source>
</evidence>
<evidence type="ECO:0000256" key="19">
    <source>
        <dbReference type="ARBA" id="ARBA00023268"/>
    </source>
</evidence>
<evidence type="ECO:0000256" key="21">
    <source>
        <dbReference type="ARBA" id="ARBA00049244"/>
    </source>
</evidence>
<evidence type="ECO:0000256" key="2">
    <source>
        <dbReference type="ARBA" id="ARBA00022578"/>
    </source>
</evidence>
<evidence type="ECO:0000256" key="14">
    <source>
        <dbReference type="ARBA" id="ARBA00022908"/>
    </source>
</evidence>
<dbReference type="GO" id="GO:0006508">
    <property type="term" value="P:proteolysis"/>
    <property type="evidence" value="ECO:0007669"/>
    <property type="project" value="UniProtKB-KW"/>
</dbReference>
<keyword evidence="4" id="KW-0645">Protease</keyword>
<comment type="catalytic activity">
    <reaction evidence="20">
        <text>DNA(n) + a 2'-deoxyribonucleoside 5'-triphosphate = DNA(n+1) + diphosphate</text>
        <dbReference type="Rhea" id="RHEA:22508"/>
        <dbReference type="Rhea" id="RHEA-COMP:17339"/>
        <dbReference type="Rhea" id="RHEA-COMP:17340"/>
        <dbReference type="ChEBI" id="CHEBI:33019"/>
        <dbReference type="ChEBI" id="CHEBI:61560"/>
        <dbReference type="ChEBI" id="CHEBI:173112"/>
        <dbReference type="EC" id="2.7.7.49"/>
    </reaction>
</comment>
<keyword evidence="3" id="KW-1188">Viral release from host cell</keyword>
<dbReference type="GO" id="GO:0015074">
    <property type="term" value="P:DNA integration"/>
    <property type="evidence" value="ECO:0007669"/>
    <property type="project" value="UniProtKB-KW"/>
</dbReference>
<dbReference type="Proteomes" id="UP000235388">
    <property type="component" value="Unassembled WGS sequence"/>
</dbReference>
<evidence type="ECO:0000256" key="9">
    <source>
        <dbReference type="ARBA" id="ARBA00022759"/>
    </source>
</evidence>
<keyword evidence="16" id="KW-0808">Transferase</keyword>
<evidence type="ECO:0000256" key="4">
    <source>
        <dbReference type="ARBA" id="ARBA00022670"/>
    </source>
</evidence>
<keyword evidence="16" id="KW-0239">DNA-directed DNA polymerase</keyword>
<evidence type="ECO:0000256" key="5">
    <source>
        <dbReference type="ARBA" id="ARBA00022695"/>
    </source>
</evidence>
<evidence type="ECO:0000313" key="24">
    <source>
        <dbReference type="Proteomes" id="UP000235388"/>
    </source>
</evidence>
<sequence length="775" mass="85170">MKAKELNQIVDKISLLEDLVKTPYLVLDALQTYYTHNLNKKLSDLPSGSSSGNSSALVVSAPSQFPSKFPHLRNKPKVPKNASASYAQATALMAIFNPVSNHFFVLDSAATHHMIRDKDLFTDLTFSSIEVKTGNPEGHGTAKTLVNGQEIILKNCLLVPTISQQLLSLVQILQGSLSINLCDSLLLVKACPSPRAMIAEKKEMGSTLWHNRLGHPSSQALKHLLLPTPADNICKVGLDSGMPFGRVQGLHAFPRTLHAMCMPTIGVHTACRRAEPARLSEGRAKPARPSDRRAGFARLLAHPLDLRGLREPGRTGVHGQHACPAGPHTEPAVLTPFAFGGGRAHALRACRYQAPCKAKSDALAEVRGLITSIENFQGATVKEIMLDQGGEFLNREFAEFATTRGIHRVFTPAYTPQHNGFAERANRTILDKARCLLNSSNLPRAYWAEAINTATFLSNLLPTASRSNFSPYKLWTKTPPPLRRLKTFGELWFPTLSGSNLSTSDFSVCSEDLEDNDIFFDFSSDPPPSSPNTLSDGAVVPAESPKVYATPPEELPAPAVPFPAQEIICNISLANIIDRPRCPRALMMEFDPNIPTYYHQAVNGVESASWVTTIKKELDAMRDLSVWSIVELTPAIKTIGSTWVFRKKKGASPETTECKARLCAQGFSQTYGVNFSKIAHSFHTPPPTILTLNRWTSRLRFSTLISTKMYTCPFTARKANLDGSIQVYIGCSHPRQTQFWPNRGNPSSDLKSVRVLQCTEASSIRLKITDSTLNR</sequence>
<proteinExistence type="predicted"/>
<dbReference type="InterPro" id="IPR039537">
    <property type="entry name" value="Retrotran_Ty1/copia-like"/>
</dbReference>
<dbReference type="GO" id="GO:0046872">
    <property type="term" value="F:metal ion binding"/>
    <property type="evidence" value="ECO:0007669"/>
    <property type="project" value="UniProtKB-KW"/>
</dbReference>
<keyword evidence="13" id="KW-0694">RNA-binding</keyword>
<dbReference type="Pfam" id="PF07727">
    <property type="entry name" value="RVT_2"/>
    <property type="match status" value="1"/>
</dbReference>
<dbReference type="InterPro" id="IPR036397">
    <property type="entry name" value="RNaseH_sf"/>
</dbReference>
<gene>
    <name evidence="23" type="ORF">PCANC_28633</name>
</gene>
<dbReference type="EMBL" id="PGCJ01000713">
    <property type="protein sequence ID" value="PLW23693.1"/>
    <property type="molecule type" value="Genomic_DNA"/>
</dbReference>
<dbReference type="InterPro" id="IPR001584">
    <property type="entry name" value="Integrase_cat-core"/>
</dbReference>
<keyword evidence="10" id="KW-0378">Hydrolase</keyword>
<dbReference type="GO" id="GO:0006310">
    <property type="term" value="P:DNA recombination"/>
    <property type="evidence" value="ECO:0007669"/>
    <property type="project" value="UniProtKB-KW"/>
</dbReference>
<name>A0A2N5TDW7_9BASI</name>
<dbReference type="GO" id="GO:0005524">
    <property type="term" value="F:ATP binding"/>
    <property type="evidence" value="ECO:0007669"/>
    <property type="project" value="UniProtKB-KW"/>
</dbReference>
<evidence type="ECO:0000256" key="15">
    <source>
        <dbReference type="ARBA" id="ARBA00022918"/>
    </source>
</evidence>
<dbReference type="GO" id="GO:0008233">
    <property type="term" value="F:peptidase activity"/>
    <property type="evidence" value="ECO:0007669"/>
    <property type="project" value="UniProtKB-KW"/>
</dbReference>
<keyword evidence="14" id="KW-0229">DNA integration</keyword>
<dbReference type="GO" id="GO:0003723">
    <property type="term" value="F:RNA binding"/>
    <property type="evidence" value="ECO:0007669"/>
    <property type="project" value="UniProtKB-KW"/>
</dbReference>
<evidence type="ECO:0000256" key="6">
    <source>
        <dbReference type="ARBA" id="ARBA00022722"/>
    </source>
</evidence>
<dbReference type="STRING" id="200324.A0A2N5TDW7"/>
<dbReference type="InterPro" id="IPR054722">
    <property type="entry name" value="PolX-like_BBD"/>
</dbReference>
<keyword evidence="8" id="KW-0547">Nucleotide-binding</keyword>
<dbReference type="PANTHER" id="PTHR42648:SF11">
    <property type="entry name" value="TRANSPOSON TY4-P GAG-POL POLYPROTEIN"/>
    <property type="match status" value="1"/>
</dbReference>
<dbReference type="Gene3D" id="3.30.420.10">
    <property type="entry name" value="Ribonuclease H-like superfamily/Ribonuclease H"/>
    <property type="match status" value="1"/>
</dbReference>
<evidence type="ECO:0000313" key="23">
    <source>
        <dbReference type="EMBL" id="PLW23693.1"/>
    </source>
</evidence>
<evidence type="ECO:0000256" key="12">
    <source>
        <dbReference type="ARBA" id="ARBA00022842"/>
    </source>
</evidence>
<evidence type="ECO:0000256" key="1">
    <source>
        <dbReference type="ARBA" id="ARBA00002180"/>
    </source>
</evidence>
<keyword evidence="15" id="KW-0695">RNA-directed DNA polymerase</keyword>
<keyword evidence="17" id="KW-0917">Virion maturation</keyword>
<evidence type="ECO:0000256" key="13">
    <source>
        <dbReference type="ARBA" id="ARBA00022884"/>
    </source>
</evidence>
<accession>A0A2N5TDW7</accession>
<dbReference type="GO" id="GO:0004519">
    <property type="term" value="F:endonuclease activity"/>
    <property type="evidence" value="ECO:0007669"/>
    <property type="project" value="UniProtKB-KW"/>
</dbReference>
<keyword evidence="18" id="KW-0233">DNA recombination</keyword>
<protein>
    <recommendedName>
        <fullName evidence="22">Integrase catalytic domain-containing protein</fullName>
    </recommendedName>
</protein>
<comment type="caution">
    <text evidence="23">The sequence shown here is derived from an EMBL/GenBank/DDBJ whole genome shotgun (WGS) entry which is preliminary data.</text>
</comment>
<dbReference type="Pfam" id="PF22936">
    <property type="entry name" value="Pol_BBD"/>
    <property type="match status" value="1"/>
</dbReference>
<evidence type="ECO:0000256" key="3">
    <source>
        <dbReference type="ARBA" id="ARBA00022612"/>
    </source>
</evidence>
<evidence type="ECO:0000256" key="11">
    <source>
        <dbReference type="ARBA" id="ARBA00022840"/>
    </source>
</evidence>
<evidence type="ECO:0000256" key="16">
    <source>
        <dbReference type="ARBA" id="ARBA00022932"/>
    </source>
</evidence>
<dbReference type="GO" id="GO:0003964">
    <property type="term" value="F:RNA-directed DNA polymerase activity"/>
    <property type="evidence" value="ECO:0007669"/>
    <property type="project" value="UniProtKB-KW"/>
</dbReference>
<dbReference type="PANTHER" id="PTHR42648">
    <property type="entry name" value="TRANSPOSASE, PUTATIVE-RELATED"/>
    <property type="match status" value="1"/>
</dbReference>
<comment type="catalytic activity">
    <reaction evidence="21">
        <text>DNA(n) + a 2'-deoxyribonucleoside 5'-triphosphate = DNA(n+1) + diphosphate</text>
        <dbReference type="Rhea" id="RHEA:22508"/>
        <dbReference type="Rhea" id="RHEA-COMP:17339"/>
        <dbReference type="Rhea" id="RHEA-COMP:17340"/>
        <dbReference type="ChEBI" id="CHEBI:33019"/>
        <dbReference type="ChEBI" id="CHEBI:61560"/>
        <dbReference type="ChEBI" id="CHEBI:173112"/>
        <dbReference type="EC" id="2.7.7.7"/>
    </reaction>
</comment>
<dbReference type="InterPro" id="IPR012337">
    <property type="entry name" value="RNaseH-like_sf"/>
</dbReference>
<organism evidence="23 24">
    <name type="scientific">Puccinia coronata f. sp. avenae</name>
    <dbReference type="NCBI Taxonomy" id="200324"/>
    <lineage>
        <taxon>Eukaryota</taxon>
        <taxon>Fungi</taxon>
        <taxon>Dikarya</taxon>
        <taxon>Basidiomycota</taxon>
        <taxon>Pucciniomycotina</taxon>
        <taxon>Pucciniomycetes</taxon>
        <taxon>Pucciniales</taxon>
        <taxon>Pucciniaceae</taxon>
        <taxon>Puccinia</taxon>
    </lineage>
</organism>
<dbReference type="OrthoDB" id="3243429at2759"/>
<comment type="function">
    <text evidence="1">The aspartyl protease (PR) mediates the proteolytic cleavages of the Gag and Gag-Pol polyproteins after assembly of the VLP.</text>
</comment>
<dbReference type="GO" id="GO:0005634">
    <property type="term" value="C:nucleus"/>
    <property type="evidence" value="ECO:0007669"/>
    <property type="project" value="UniProtKB-ARBA"/>
</dbReference>
<keyword evidence="7" id="KW-0479">Metal-binding</keyword>
<feature type="domain" description="Integrase catalytic" evidence="22">
    <location>
        <begin position="358"/>
        <end position="479"/>
    </location>
</feature>
<evidence type="ECO:0000256" key="7">
    <source>
        <dbReference type="ARBA" id="ARBA00022723"/>
    </source>
</evidence>
<keyword evidence="12" id="KW-0460">Magnesium</keyword>
<keyword evidence="19" id="KW-0511">Multifunctional enzyme</keyword>
<evidence type="ECO:0000256" key="8">
    <source>
        <dbReference type="ARBA" id="ARBA00022741"/>
    </source>
</evidence>
<evidence type="ECO:0000256" key="17">
    <source>
        <dbReference type="ARBA" id="ARBA00023113"/>
    </source>
</evidence>
<dbReference type="InterPro" id="IPR013103">
    <property type="entry name" value="RVT_2"/>
</dbReference>
<dbReference type="SUPFAM" id="SSF53098">
    <property type="entry name" value="Ribonuclease H-like"/>
    <property type="match status" value="1"/>
</dbReference>
<evidence type="ECO:0000256" key="10">
    <source>
        <dbReference type="ARBA" id="ARBA00022801"/>
    </source>
</evidence>
<keyword evidence="24" id="KW-1185">Reference proteome</keyword>
<keyword evidence="11" id="KW-0067">ATP-binding</keyword>
<keyword evidence="2" id="KW-0815">Transposition</keyword>